<dbReference type="PANTHER" id="PTHR33169">
    <property type="entry name" value="PADR-FAMILY TRANSCRIPTIONAL REGULATOR"/>
    <property type="match status" value="1"/>
</dbReference>
<protein>
    <submittedName>
        <fullName evidence="2">PadR family transcriptional regulator</fullName>
    </submittedName>
</protein>
<dbReference type="Proteomes" id="UP000035553">
    <property type="component" value="Unassembled WGS sequence"/>
</dbReference>
<dbReference type="Pfam" id="PF03551">
    <property type="entry name" value="PadR"/>
    <property type="match status" value="1"/>
</dbReference>
<sequence length="109" mass="13027">MIRSDILRGHLDSIILRLLKDGDSYGYELSKKVSRKTEGRFEIKEATLYAVFQRLEKKHLIDSYYGEHSHGGKRKYYQITTLGKAYFREMIDEWREVKEIVDLFMEETD</sequence>
<dbReference type="Gene3D" id="1.10.10.10">
    <property type="entry name" value="Winged helix-like DNA-binding domain superfamily/Winged helix DNA-binding domain"/>
    <property type="match status" value="1"/>
</dbReference>
<dbReference type="SUPFAM" id="SSF46785">
    <property type="entry name" value="Winged helix' DNA-binding domain"/>
    <property type="match status" value="1"/>
</dbReference>
<keyword evidence="3" id="KW-1185">Reference proteome</keyword>
<comment type="caution">
    <text evidence="2">The sequence shown here is derived from an EMBL/GenBank/DDBJ whole genome shotgun (WGS) entry which is preliminary data.</text>
</comment>
<dbReference type="RefSeq" id="WP_029548310.1">
    <property type="nucleotide sequence ID" value="NZ_AFVQ02000232.1"/>
</dbReference>
<dbReference type="PANTHER" id="PTHR33169:SF14">
    <property type="entry name" value="TRANSCRIPTIONAL REGULATOR RV3488"/>
    <property type="match status" value="1"/>
</dbReference>
<dbReference type="OrthoDB" id="9808017at2"/>
<dbReference type="InterPro" id="IPR036390">
    <property type="entry name" value="WH_DNA-bd_sf"/>
</dbReference>
<proteinExistence type="predicted"/>
<evidence type="ECO:0000259" key="1">
    <source>
        <dbReference type="Pfam" id="PF03551"/>
    </source>
</evidence>
<dbReference type="InterPro" id="IPR005149">
    <property type="entry name" value="Tscrpt_reg_PadR_N"/>
</dbReference>
<accession>A0A0U1QKJ5</accession>
<reference evidence="2 3" key="1">
    <citation type="journal article" date="2011" name="J. Bacteriol.">
        <title>Draft genome sequence of Sporolactobacillus inulinus strain CASD, an efficient D-lactic acid-producing bacterium with high-concentration lactate tolerance capability.</title>
        <authorList>
            <person name="Yu B."/>
            <person name="Su F."/>
            <person name="Wang L."/>
            <person name="Xu K."/>
            <person name="Zhao B."/>
            <person name="Xu P."/>
        </authorList>
    </citation>
    <scope>NUCLEOTIDE SEQUENCE [LARGE SCALE GENOMIC DNA]</scope>
    <source>
        <strain evidence="2 3">CASD</strain>
    </source>
</reference>
<name>A0A0U1QKJ5_9BACL</name>
<evidence type="ECO:0000313" key="2">
    <source>
        <dbReference type="EMBL" id="KLI01302.1"/>
    </source>
</evidence>
<dbReference type="AlphaFoldDB" id="A0A0U1QKJ5"/>
<feature type="domain" description="Transcription regulator PadR N-terminal" evidence="1">
    <location>
        <begin position="15"/>
        <end position="89"/>
    </location>
</feature>
<gene>
    <name evidence="2" type="ORF">SINU_14160</name>
</gene>
<dbReference type="STRING" id="1069536.SINU_14160"/>
<dbReference type="InterPro" id="IPR036388">
    <property type="entry name" value="WH-like_DNA-bd_sf"/>
</dbReference>
<dbReference type="InterPro" id="IPR052509">
    <property type="entry name" value="Metal_resp_DNA-bind_regulator"/>
</dbReference>
<evidence type="ECO:0000313" key="3">
    <source>
        <dbReference type="Proteomes" id="UP000035553"/>
    </source>
</evidence>
<organism evidence="2 3">
    <name type="scientific">Sporolactobacillus inulinus CASD</name>
    <dbReference type="NCBI Taxonomy" id="1069536"/>
    <lineage>
        <taxon>Bacteria</taxon>
        <taxon>Bacillati</taxon>
        <taxon>Bacillota</taxon>
        <taxon>Bacilli</taxon>
        <taxon>Bacillales</taxon>
        <taxon>Sporolactobacillaceae</taxon>
        <taxon>Sporolactobacillus</taxon>
    </lineage>
</organism>
<dbReference type="EMBL" id="AFVQ02000232">
    <property type="protein sequence ID" value="KLI01302.1"/>
    <property type="molecule type" value="Genomic_DNA"/>
</dbReference>